<dbReference type="EMBL" id="QJJK01000006">
    <property type="protein sequence ID" value="PXW58076.1"/>
    <property type="molecule type" value="Genomic_DNA"/>
</dbReference>
<evidence type="ECO:0000313" key="2">
    <source>
        <dbReference type="Proteomes" id="UP000248021"/>
    </source>
</evidence>
<comment type="caution">
    <text evidence="1">The sequence shown here is derived from an EMBL/GenBank/DDBJ whole genome shotgun (WGS) entry which is preliminary data.</text>
</comment>
<protein>
    <submittedName>
        <fullName evidence="1">Uncharacterized protein</fullName>
    </submittedName>
</protein>
<proteinExistence type="predicted"/>
<organism evidence="1 2">
    <name type="scientific">Chelatococcus asaccharovorans</name>
    <dbReference type="NCBI Taxonomy" id="28210"/>
    <lineage>
        <taxon>Bacteria</taxon>
        <taxon>Pseudomonadati</taxon>
        <taxon>Pseudomonadota</taxon>
        <taxon>Alphaproteobacteria</taxon>
        <taxon>Hyphomicrobiales</taxon>
        <taxon>Chelatococcaceae</taxon>
        <taxon>Chelatococcus</taxon>
    </lineage>
</organism>
<keyword evidence="2" id="KW-1185">Reference proteome</keyword>
<name>A0A2V3UGV3_9HYPH</name>
<dbReference type="AlphaFoldDB" id="A0A2V3UGV3"/>
<sequence>MSNSLHLPLHGGPVCMTGPTSPLGTDQRVVAQWALALKAGDIVSTSSANVQITLSA</sequence>
<reference evidence="1 2" key="1">
    <citation type="submission" date="2018-05" db="EMBL/GenBank/DDBJ databases">
        <title>Genomic Encyclopedia of Type Strains, Phase IV (KMG-IV): sequencing the most valuable type-strain genomes for metagenomic binning, comparative biology and taxonomic classification.</title>
        <authorList>
            <person name="Goeker M."/>
        </authorList>
    </citation>
    <scope>NUCLEOTIDE SEQUENCE [LARGE SCALE GENOMIC DNA]</scope>
    <source>
        <strain evidence="1 2">DSM 6462</strain>
    </source>
</reference>
<dbReference type="Proteomes" id="UP000248021">
    <property type="component" value="Unassembled WGS sequence"/>
</dbReference>
<evidence type="ECO:0000313" key="1">
    <source>
        <dbReference type="EMBL" id="PXW58076.1"/>
    </source>
</evidence>
<accession>A0A2V3UGV3</accession>
<gene>
    <name evidence="1" type="ORF">C7450_106252</name>
</gene>